<organism evidence="3 4">
    <name type="scientific">Microbacterium keratanolyticum</name>
    <dbReference type="NCBI Taxonomy" id="67574"/>
    <lineage>
        <taxon>Bacteria</taxon>
        <taxon>Bacillati</taxon>
        <taxon>Actinomycetota</taxon>
        <taxon>Actinomycetes</taxon>
        <taxon>Micrococcales</taxon>
        <taxon>Microbacteriaceae</taxon>
        <taxon>Microbacterium</taxon>
    </lineage>
</organism>
<dbReference type="PROSITE" id="PS51257">
    <property type="entry name" value="PROKAR_LIPOPROTEIN"/>
    <property type="match status" value="1"/>
</dbReference>
<name>A0A9W6HQS2_9MICO</name>
<evidence type="ECO:0000256" key="1">
    <source>
        <dbReference type="SAM" id="MobiDB-lite"/>
    </source>
</evidence>
<sequence>MKIRAGIAAAAVLASAVLVLAGCATSPATPAPSPVPTDAPQTTEPQPDDIDAAWLDNGRMIAVITWGSSSVDCTPQAADVTADGQNVTVTMAEFDETLACTADFTARATPVALPAGVDPTKEITVTVAIGDQKLDTDLDGAKGVTGVPGEPTDYLPSAGWFDDNGLVLLTWGSSTCRPVVQDFAETADALTVTFAASEAPCTFDMVPRATVLQATNDDITTLTLVGDNLDGTVTILGD</sequence>
<evidence type="ECO:0008006" key="5">
    <source>
        <dbReference type="Google" id="ProtNLM"/>
    </source>
</evidence>
<evidence type="ECO:0000313" key="3">
    <source>
        <dbReference type="EMBL" id="GLK00466.1"/>
    </source>
</evidence>
<feature type="region of interest" description="Disordered" evidence="1">
    <location>
        <begin position="28"/>
        <end position="47"/>
    </location>
</feature>
<dbReference type="RefSeq" id="WP_204938186.1">
    <property type="nucleotide sequence ID" value="NZ_BAAAUM010000001.1"/>
</dbReference>
<dbReference type="AlphaFoldDB" id="A0A9W6HQS2"/>
<evidence type="ECO:0000256" key="2">
    <source>
        <dbReference type="SAM" id="SignalP"/>
    </source>
</evidence>
<keyword evidence="2" id="KW-0732">Signal</keyword>
<protein>
    <recommendedName>
        <fullName evidence="5">META domain-containing protein</fullName>
    </recommendedName>
</protein>
<accession>A0A9W6HQS2</accession>
<feature type="chain" id="PRO_5040805103" description="META domain-containing protein" evidence="2">
    <location>
        <begin position="22"/>
        <end position="238"/>
    </location>
</feature>
<reference evidence="3" key="2">
    <citation type="submission" date="2023-01" db="EMBL/GenBank/DDBJ databases">
        <authorList>
            <person name="Sun Q."/>
            <person name="Evtushenko L."/>
        </authorList>
    </citation>
    <scope>NUCLEOTIDE SEQUENCE</scope>
    <source>
        <strain evidence="3">VKM Ac-1958</strain>
    </source>
</reference>
<gene>
    <name evidence="3" type="ORF">GCM10017596_01810</name>
</gene>
<dbReference type="EMBL" id="BSET01000001">
    <property type="protein sequence ID" value="GLK00466.1"/>
    <property type="molecule type" value="Genomic_DNA"/>
</dbReference>
<keyword evidence="4" id="KW-1185">Reference proteome</keyword>
<reference evidence="3" key="1">
    <citation type="journal article" date="2014" name="Int. J. Syst. Evol. Microbiol.">
        <title>Complete genome sequence of Corynebacterium casei LMG S-19264T (=DSM 44701T), isolated from a smear-ripened cheese.</title>
        <authorList>
            <consortium name="US DOE Joint Genome Institute (JGI-PGF)"/>
            <person name="Walter F."/>
            <person name="Albersmeier A."/>
            <person name="Kalinowski J."/>
            <person name="Ruckert C."/>
        </authorList>
    </citation>
    <scope>NUCLEOTIDE SEQUENCE</scope>
    <source>
        <strain evidence="3">VKM Ac-1958</strain>
    </source>
</reference>
<comment type="caution">
    <text evidence="3">The sequence shown here is derived from an EMBL/GenBank/DDBJ whole genome shotgun (WGS) entry which is preliminary data.</text>
</comment>
<dbReference type="Proteomes" id="UP001142325">
    <property type="component" value="Unassembled WGS sequence"/>
</dbReference>
<proteinExistence type="predicted"/>
<evidence type="ECO:0000313" key="4">
    <source>
        <dbReference type="Proteomes" id="UP001142325"/>
    </source>
</evidence>
<feature type="signal peptide" evidence="2">
    <location>
        <begin position="1"/>
        <end position="21"/>
    </location>
</feature>